<reference evidence="1 2" key="1">
    <citation type="journal article" date="2013" name="Int. J. Syst. Evol. Microbiol.">
        <title>Marinoscillum luteum sp. nov., isolated from marine sediment.</title>
        <authorList>
            <person name="Cha I.T."/>
            <person name="Park S.J."/>
            <person name="Kim S.J."/>
            <person name="Kim J.G."/>
            <person name="Jung M.Y."/>
            <person name="Shin K.S."/>
            <person name="Kwon K.K."/>
            <person name="Yang S.H."/>
            <person name="Seo Y.S."/>
            <person name="Rhee S.K."/>
        </authorList>
    </citation>
    <scope>NUCLEOTIDE SEQUENCE [LARGE SCALE GENOMIC DNA]</scope>
    <source>
        <strain evidence="1 2">KCTC 23939</strain>
    </source>
</reference>
<keyword evidence="2" id="KW-1185">Reference proteome</keyword>
<dbReference type="EMBL" id="JBIPKE010000011">
    <property type="protein sequence ID" value="MFH6982317.1"/>
    <property type="molecule type" value="Genomic_DNA"/>
</dbReference>
<proteinExistence type="predicted"/>
<dbReference type="InterPro" id="IPR008969">
    <property type="entry name" value="CarboxyPept-like_regulatory"/>
</dbReference>
<gene>
    <name evidence="1" type="ORF">ACHKAR_02650</name>
</gene>
<protein>
    <submittedName>
        <fullName evidence="1">Carboxypeptidase-like regulatory domain-containing protein</fullName>
    </submittedName>
</protein>
<sequence>MRWKWLFGFVLFAFLHSVKGQDTTDTLSISFKDLPLEIVLDSITYKSGYYFSYNADAIPKGSLYTLTRKGIHIDNLLNILLVGTMLEHSRYEDQIIIRAKQGVSKEGVDGSRGKVQITGWVREYRSKNAIEGVNVFINGTTIGTVTDQYGNYRLTDVPHGSYILVFSHVAYELASYSFKAENNNSYAINGLLDFKVRTLDQIEIISDPIVSEDEWPRYYRMFKKEFLGSSANASRCEILNAESLDFSYNEDTRVFTGEAQEPLIILNEALGYQVSYELEHFERDDDRTSFYGKARFTPLDPENNRIRKKWRKNRMKSYYGSITHFFKSLIADELKEEGFRIYSVKDISEIFNKKMVEIEPDDILARGTNRYEWKLDFDDYVMVSYDKEVESTQYLSSLNEDEISSNGLGPTSGINSHQPGAQKSMLELKRTYVTLDHNGQIKEPLGLTTIGYWSWERVADLMPADYDPKADNL</sequence>
<dbReference type="Gene3D" id="2.60.40.1120">
    <property type="entry name" value="Carboxypeptidase-like, regulatory domain"/>
    <property type="match status" value="1"/>
</dbReference>
<dbReference type="SUPFAM" id="SSF49464">
    <property type="entry name" value="Carboxypeptidase regulatory domain-like"/>
    <property type="match status" value="1"/>
</dbReference>
<organism evidence="1 2">
    <name type="scientific">Marinoscillum luteum</name>
    <dbReference type="NCBI Taxonomy" id="861051"/>
    <lineage>
        <taxon>Bacteria</taxon>
        <taxon>Pseudomonadati</taxon>
        <taxon>Bacteroidota</taxon>
        <taxon>Cytophagia</taxon>
        <taxon>Cytophagales</taxon>
        <taxon>Reichenbachiellaceae</taxon>
        <taxon>Marinoscillum</taxon>
    </lineage>
</organism>
<dbReference type="Pfam" id="PF13715">
    <property type="entry name" value="CarbopepD_reg_2"/>
    <property type="match status" value="1"/>
</dbReference>
<evidence type="ECO:0000313" key="1">
    <source>
        <dbReference type="EMBL" id="MFH6982317.1"/>
    </source>
</evidence>
<dbReference type="RefSeq" id="WP_395416060.1">
    <property type="nucleotide sequence ID" value="NZ_JBIPKE010000011.1"/>
</dbReference>
<evidence type="ECO:0000313" key="2">
    <source>
        <dbReference type="Proteomes" id="UP001610063"/>
    </source>
</evidence>
<name>A0ABW7N461_9BACT</name>
<comment type="caution">
    <text evidence="1">The sequence shown here is derived from an EMBL/GenBank/DDBJ whole genome shotgun (WGS) entry which is preliminary data.</text>
</comment>
<dbReference type="Proteomes" id="UP001610063">
    <property type="component" value="Unassembled WGS sequence"/>
</dbReference>
<accession>A0ABW7N461</accession>